<keyword evidence="1" id="KW-0732">Signal</keyword>
<feature type="signal peptide" evidence="1">
    <location>
        <begin position="1"/>
        <end position="20"/>
    </location>
</feature>
<reference evidence="2" key="1">
    <citation type="submission" date="2023-04" db="EMBL/GenBank/DDBJ databases">
        <title>Aspergillus oryzae NBRC 4228.</title>
        <authorList>
            <person name="Ichikawa N."/>
            <person name="Sato H."/>
            <person name="Tonouchi N."/>
        </authorList>
    </citation>
    <scope>NUCLEOTIDE SEQUENCE</scope>
    <source>
        <strain evidence="2">NBRC 4228</strain>
    </source>
</reference>
<proteinExistence type="predicted"/>
<comment type="caution">
    <text evidence="2">The sequence shown here is derived from an EMBL/GenBank/DDBJ whole genome shotgun (WGS) entry which is preliminary data.</text>
</comment>
<sequence length="100" mass="11247">MIWWSRQHVAWSGCMYTVWSLPEVLSGLMEGFWKGESDLTGIRQKSAVQWAGVGMEEISEEAIGSVVLLGGLFGWVFGYWSDGGQWVIYPVRIGISKFNL</sequence>
<evidence type="ECO:0000313" key="3">
    <source>
        <dbReference type="Proteomes" id="UP001165205"/>
    </source>
</evidence>
<evidence type="ECO:0000313" key="2">
    <source>
        <dbReference type="EMBL" id="GMG34237.1"/>
    </source>
</evidence>
<organism evidence="2 3">
    <name type="scientific">Aspergillus oryzae</name>
    <name type="common">Yellow koji mold</name>
    <dbReference type="NCBI Taxonomy" id="5062"/>
    <lineage>
        <taxon>Eukaryota</taxon>
        <taxon>Fungi</taxon>
        <taxon>Dikarya</taxon>
        <taxon>Ascomycota</taxon>
        <taxon>Pezizomycotina</taxon>
        <taxon>Eurotiomycetes</taxon>
        <taxon>Eurotiomycetidae</taxon>
        <taxon>Eurotiales</taxon>
        <taxon>Aspergillaceae</taxon>
        <taxon>Aspergillus</taxon>
        <taxon>Aspergillus subgen. Circumdati</taxon>
    </lineage>
</organism>
<name>A0AAN5C0I5_ASPOZ</name>
<dbReference type="Proteomes" id="UP001165205">
    <property type="component" value="Unassembled WGS sequence"/>
</dbReference>
<accession>A0AAN5C0I5</accession>
<gene>
    <name evidence="2" type="ORF">Aory04_000962100</name>
</gene>
<evidence type="ECO:0000256" key="1">
    <source>
        <dbReference type="SAM" id="SignalP"/>
    </source>
</evidence>
<feature type="chain" id="PRO_5043036328" evidence="1">
    <location>
        <begin position="21"/>
        <end position="100"/>
    </location>
</feature>
<dbReference type="AlphaFoldDB" id="A0AAN5C0I5"/>
<protein>
    <submittedName>
        <fullName evidence="2">Unnamed protein product</fullName>
    </submittedName>
</protein>
<dbReference type="EMBL" id="BSYA01000135">
    <property type="protein sequence ID" value="GMG34237.1"/>
    <property type="molecule type" value="Genomic_DNA"/>
</dbReference>